<dbReference type="PANTHER" id="PTHR43267:SF1">
    <property type="entry name" value="TRNA THREONYLCARBAMOYLADENOSINE DEHYDRATASE"/>
    <property type="match status" value="1"/>
</dbReference>
<name>A0A369LH29_9ACTN</name>
<proteinExistence type="predicted"/>
<accession>A0A369LH29</accession>
<dbReference type="EMBL" id="PPTO01000008">
    <property type="protein sequence ID" value="RDB58432.1"/>
    <property type="molecule type" value="Genomic_DNA"/>
</dbReference>
<organism evidence="3 4">
    <name type="scientific">Slackia isoflavoniconvertens</name>
    <dbReference type="NCBI Taxonomy" id="572010"/>
    <lineage>
        <taxon>Bacteria</taxon>
        <taxon>Bacillati</taxon>
        <taxon>Actinomycetota</taxon>
        <taxon>Coriobacteriia</taxon>
        <taxon>Eggerthellales</taxon>
        <taxon>Eggerthellaceae</taxon>
        <taxon>Slackia</taxon>
    </lineage>
</organism>
<dbReference type="RefSeq" id="WP_114615613.1">
    <property type="nucleotide sequence ID" value="NZ_JBNPLU010000012.1"/>
</dbReference>
<dbReference type="InterPro" id="IPR045886">
    <property type="entry name" value="ThiF/MoeB/HesA"/>
</dbReference>
<sequence>MNASENTYAYPNGIAGPAPEPAPGDDAADSRLRRIMGDDGMDRLANATVMVLGLGGVGSSCVEALVRGGVGRLVLIDRDVVSPSNVNRQVIAFQSTMGRRKIDVMREMCLDINPNVHVVTKHSFVLAETFDELYAECLEECDGRIDFVLDCIDTISTKIFIAEFAQKHGLRLISAMGAANKLQPEYLRASDLYETVNDPISRIMRKECRKRGIKHLRVVYSCEQPVPVPVREGASRSERSNLGTASYMPPMMGQMIAAETLRAIAHVGEFAD</sequence>
<dbReference type="InterPro" id="IPR035985">
    <property type="entry name" value="Ubiquitin-activating_enz"/>
</dbReference>
<dbReference type="SUPFAM" id="SSF69572">
    <property type="entry name" value="Activating enzymes of the ubiquitin-like proteins"/>
    <property type="match status" value="1"/>
</dbReference>
<feature type="region of interest" description="Disordered" evidence="1">
    <location>
        <begin position="1"/>
        <end position="28"/>
    </location>
</feature>
<protein>
    <submittedName>
        <fullName evidence="3">tRNA threonylcarbamoyladenosine dehydratase</fullName>
    </submittedName>
</protein>
<evidence type="ECO:0000256" key="1">
    <source>
        <dbReference type="SAM" id="MobiDB-lite"/>
    </source>
</evidence>
<evidence type="ECO:0000313" key="3">
    <source>
        <dbReference type="EMBL" id="RDB58432.1"/>
    </source>
</evidence>
<dbReference type="GO" id="GO:0008641">
    <property type="term" value="F:ubiquitin-like modifier activating enzyme activity"/>
    <property type="evidence" value="ECO:0007669"/>
    <property type="project" value="InterPro"/>
</dbReference>
<dbReference type="CDD" id="cd00755">
    <property type="entry name" value="YgdL_like"/>
    <property type="match status" value="1"/>
</dbReference>
<dbReference type="InterPro" id="IPR000594">
    <property type="entry name" value="ThiF_NAD_FAD-bd"/>
</dbReference>
<dbReference type="PANTHER" id="PTHR43267">
    <property type="entry name" value="TRNA THREONYLCARBAMOYLADENOSINE DEHYDRATASE"/>
    <property type="match status" value="1"/>
</dbReference>
<gene>
    <name evidence="3" type="ORF">C1881_05910</name>
</gene>
<dbReference type="Proteomes" id="UP000253975">
    <property type="component" value="Unassembled WGS sequence"/>
</dbReference>
<dbReference type="Pfam" id="PF00899">
    <property type="entry name" value="ThiF"/>
    <property type="match status" value="1"/>
</dbReference>
<feature type="domain" description="THIF-type NAD/FAD binding fold" evidence="2">
    <location>
        <begin position="34"/>
        <end position="269"/>
    </location>
</feature>
<dbReference type="GO" id="GO:0061504">
    <property type="term" value="P:cyclic threonylcarbamoyladenosine biosynthetic process"/>
    <property type="evidence" value="ECO:0007669"/>
    <property type="project" value="TreeGrafter"/>
</dbReference>
<evidence type="ECO:0000259" key="2">
    <source>
        <dbReference type="Pfam" id="PF00899"/>
    </source>
</evidence>
<reference evidence="3 4" key="1">
    <citation type="journal article" date="2018" name="Elife">
        <title>Discovery and characterization of a prevalent human gut bacterial enzyme sufficient for the inactivation of a family of plant toxins.</title>
        <authorList>
            <person name="Koppel N."/>
            <person name="Bisanz J.E."/>
            <person name="Pandelia M.E."/>
            <person name="Turnbaugh P.J."/>
            <person name="Balskus E.P."/>
        </authorList>
    </citation>
    <scope>NUCLEOTIDE SEQUENCE [LARGE SCALE GENOMIC DNA]</scope>
    <source>
        <strain evidence="3 4">OB21 GAM31</strain>
    </source>
</reference>
<dbReference type="GO" id="GO:0061503">
    <property type="term" value="F:tRNA threonylcarbamoyladenosine dehydratase"/>
    <property type="evidence" value="ECO:0007669"/>
    <property type="project" value="TreeGrafter"/>
</dbReference>
<dbReference type="Gene3D" id="3.40.50.720">
    <property type="entry name" value="NAD(P)-binding Rossmann-like Domain"/>
    <property type="match status" value="1"/>
</dbReference>
<evidence type="ECO:0000313" key="4">
    <source>
        <dbReference type="Proteomes" id="UP000253975"/>
    </source>
</evidence>
<dbReference type="AlphaFoldDB" id="A0A369LH29"/>
<comment type="caution">
    <text evidence="3">The sequence shown here is derived from an EMBL/GenBank/DDBJ whole genome shotgun (WGS) entry which is preliminary data.</text>
</comment>